<feature type="region of interest" description="Disordered" evidence="1">
    <location>
        <begin position="1"/>
        <end position="41"/>
    </location>
</feature>
<dbReference type="AlphaFoldDB" id="A0A067R8Q5"/>
<proteinExistence type="predicted"/>
<organism evidence="2 3">
    <name type="scientific">Zootermopsis nevadensis</name>
    <name type="common">Dampwood termite</name>
    <dbReference type="NCBI Taxonomy" id="136037"/>
    <lineage>
        <taxon>Eukaryota</taxon>
        <taxon>Metazoa</taxon>
        <taxon>Ecdysozoa</taxon>
        <taxon>Arthropoda</taxon>
        <taxon>Hexapoda</taxon>
        <taxon>Insecta</taxon>
        <taxon>Pterygota</taxon>
        <taxon>Neoptera</taxon>
        <taxon>Polyneoptera</taxon>
        <taxon>Dictyoptera</taxon>
        <taxon>Blattodea</taxon>
        <taxon>Blattoidea</taxon>
        <taxon>Termitoidae</taxon>
        <taxon>Termopsidae</taxon>
        <taxon>Zootermopsis</taxon>
    </lineage>
</organism>
<dbReference type="Proteomes" id="UP000027135">
    <property type="component" value="Unassembled WGS sequence"/>
</dbReference>
<gene>
    <name evidence="2" type="ORF">L798_05966</name>
</gene>
<name>A0A067R8Q5_ZOONE</name>
<sequence length="100" mass="12043">MDKGMTTKIVRRKNKRRASLGGQVKHSRQQESKCSQEPITDTRCDSHRKMADTRSLIRSWNDKLFILHIRQIHRIRSKEGKREARTFRWLVDLWLDMYCS</sequence>
<evidence type="ECO:0000313" key="2">
    <source>
        <dbReference type="EMBL" id="KDR20000.1"/>
    </source>
</evidence>
<dbReference type="EMBL" id="KK852622">
    <property type="protein sequence ID" value="KDR20000.1"/>
    <property type="molecule type" value="Genomic_DNA"/>
</dbReference>
<dbReference type="InParanoid" id="A0A067R8Q5"/>
<keyword evidence="3" id="KW-1185">Reference proteome</keyword>
<evidence type="ECO:0000256" key="1">
    <source>
        <dbReference type="SAM" id="MobiDB-lite"/>
    </source>
</evidence>
<feature type="compositionally biased region" description="Basic residues" evidence="1">
    <location>
        <begin position="9"/>
        <end position="18"/>
    </location>
</feature>
<evidence type="ECO:0000313" key="3">
    <source>
        <dbReference type="Proteomes" id="UP000027135"/>
    </source>
</evidence>
<reference evidence="2 3" key="1">
    <citation type="journal article" date="2014" name="Nat. Commun.">
        <title>Molecular traces of alternative social organization in a termite genome.</title>
        <authorList>
            <person name="Terrapon N."/>
            <person name="Li C."/>
            <person name="Robertson H.M."/>
            <person name="Ji L."/>
            <person name="Meng X."/>
            <person name="Booth W."/>
            <person name="Chen Z."/>
            <person name="Childers C.P."/>
            <person name="Glastad K.M."/>
            <person name="Gokhale K."/>
            <person name="Gowin J."/>
            <person name="Gronenberg W."/>
            <person name="Hermansen R.A."/>
            <person name="Hu H."/>
            <person name="Hunt B.G."/>
            <person name="Huylmans A.K."/>
            <person name="Khalil S.M."/>
            <person name="Mitchell R.D."/>
            <person name="Munoz-Torres M.C."/>
            <person name="Mustard J.A."/>
            <person name="Pan H."/>
            <person name="Reese J.T."/>
            <person name="Scharf M.E."/>
            <person name="Sun F."/>
            <person name="Vogel H."/>
            <person name="Xiao J."/>
            <person name="Yang W."/>
            <person name="Yang Z."/>
            <person name="Yang Z."/>
            <person name="Zhou J."/>
            <person name="Zhu J."/>
            <person name="Brent C.S."/>
            <person name="Elsik C.G."/>
            <person name="Goodisman M.A."/>
            <person name="Liberles D.A."/>
            <person name="Roe R.M."/>
            <person name="Vargo E.L."/>
            <person name="Vilcinskas A."/>
            <person name="Wang J."/>
            <person name="Bornberg-Bauer E."/>
            <person name="Korb J."/>
            <person name="Zhang G."/>
            <person name="Liebig J."/>
        </authorList>
    </citation>
    <scope>NUCLEOTIDE SEQUENCE [LARGE SCALE GENOMIC DNA]</scope>
    <source>
        <tissue evidence="2">Whole organism</tissue>
    </source>
</reference>
<protein>
    <submittedName>
        <fullName evidence="2">Uncharacterized protein</fullName>
    </submittedName>
</protein>
<accession>A0A067R8Q5</accession>